<comment type="caution">
    <text evidence="1">The sequence shown here is derived from an EMBL/GenBank/DDBJ whole genome shotgun (WGS) entry which is preliminary data.</text>
</comment>
<protein>
    <submittedName>
        <fullName evidence="1">Uncharacterized protein</fullName>
    </submittedName>
</protein>
<organism evidence="1 2">
    <name type="scientific">Haloarcula argentinensis</name>
    <dbReference type="NCBI Taxonomy" id="43776"/>
    <lineage>
        <taxon>Archaea</taxon>
        <taxon>Methanobacteriati</taxon>
        <taxon>Methanobacteriota</taxon>
        <taxon>Stenosarchaea group</taxon>
        <taxon>Halobacteria</taxon>
        <taxon>Halobacteriales</taxon>
        <taxon>Haloarculaceae</taxon>
        <taxon>Haloarcula</taxon>
    </lineage>
</organism>
<reference evidence="1" key="1">
    <citation type="submission" date="2019-12" db="EMBL/GenBank/DDBJ databases">
        <title>Whole genome sequencing of Haloarcula argentinensis strain pws5.</title>
        <authorList>
            <person name="Verma D.K."/>
            <person name="Gopal K."/>
            <person name="Prasad E.S."/>
        </authorList>
    </citation>
    <scope>NUCLEOTIDE SEQUENCE</scope>
    <source>
        <strain evidence="1">Pws5</strain>
    </source>
</reference>
<evidence type="ECO:0000313" key="2">
    <source>
        <dbReference type="Proteomes" id="UP000641625"/>
    </source>
</evidence>
<name>A0A847UG21_HALAR</name>
<dbReference type="EMBL" id="WOWA01000002">
    <property type="protein sequence ID" value="NLV12239.1"/>
    <property type="molecule type" value="Genomic_DNA"/>
</dbReference>
<sequence>MDLQVAGLEDLEGRVRKAVERIGELQAGTRVQSDTFFSQQFMRNHTEFDSFDSFCTQSPFTLDDISDVQDAPRSQLNEYIAATTDFETWEGMKTQAAEEDIIDQIVS</sequence>
<evidence type="ECO:0000313" key="1">
    <source>
        <dbReference type="EMBL" id="NLV12239.1"/>
    </source>
</evidence>
<gene>
    <name evidence="1" type="ORF">GOC77_02960</name>
</gene>
<dbReference type="Proteomes" id="UP000641625">
    <property type="component" value="Unassembled WGS sequence"/>
</dbReference>
<proteinExistence type="predicted"/>
<dbReference type="AlphaFoldDB" id="A0A847UG21"/>
<dbReference type="RefSeq" id="WP_170095886.1">
    <property type="nucleotide sequence ID" value="NZ_WOWA01000002.1"/>
</dbReference>
<accession>A0A847UG21</accession>